<dbReference type="AlphaFoldDB" id="A0AAV4MP41"/>
<feature type="region of interest" description="Disordered" evidence="1">
    <location>
        <begin position="1"/>
        <end position="28"/>
    </location>
</feature>
<accession>A0AAV4MP41</accession>
<protein>
    <submittedName>
        <fullName evidence="2">Uncharacterized protein</fullName>
    </submittedName>
</protein>
<feature type="compositionally biased region" description="Basic and acidic residues" evidence="1">
    <location>
        <begin position="12"/>
        <end position="21"/>
    </location>
</feature>
<comment type="caution">
    <text evidence="2">The sequence shown here is derived from an EMBL/GenBank/DDBJ whole genome shotgun (WGS) entry which is preliminary data.</text>
</comment>
<keyword evidence="3" id="KW-1185">Reference proteome</keyword>
<gene>
    <name evidence="2" type="ORF">CEXT_329791</name>
</gene>
<name>A0AAV4MP41_CAEEX</name>
<evidence type="ECO:0000256" key="1">
    <source>
        <dbReference type="SAM" id="MobiDB-lite"/>
    </source>
</evidence>
<reference evidence="2 3" key="1">
    <citation type="submission" date="2021-06" db="EMBL/GenBank/DDBJ databases">
        <title>Caerostris extrusa draft genome.</title>
        <authorList>
            <person name="Kono N."/>
            <person name="Arakawa K."/>
        </authorList>
    </citation>
    <scope>NUCLEOTIDE SEQUENCE [LARGE SCALE GENOMIC DNA]</scope>
</reference>
<dbReference type="EMBL" id="BPLR01020055">
    <property type="protein sequence ID" value="GIX74317.1"/>
    <property type="molecule type" value="Genomic_DNA"/>
</dbReference>
<sequence>MSVTKPLPKKKKDTEKEHQVETKPPPLSNFSEKYSFKISTESSELSCKMKPSNQIVCWKENSFTYVKRAFGKEQSRTTSPRNTDFRKG</sequence>
<proteinExistence type="predicted"/>
<organism evidence="2 3">
    <name type="scientific">Caerostris extrusa</name>
    <name type="common">Bark spider</name>
    <name type="synonym">Caerostris bankana</name>
    <dbReference type="NCBI Taxonomy" id="172846"/>
    <lineage>
        <taxon>Eukaryota</taxon>
        <taxon>Metazoa</taxon>
        <taxon>Ecdysozoa</taxon>
        <taxon>Arthropoda</taxon>
        <taxon>Chelicerata</taxon>
        <taxon>Arachnida</taxon>
        <taxon>Araneae</taxon>
        <taxon>Araneomorphae</taxon>
        <taxon>Entelegynae</taxon>
        <taxon>Araneoidea</taxon>
        <taxon>Araneidae</taxon>
        <taxon>Caerostris</taxon>
    </lineage>
</organism>
<dbReference type="Proteomes" id="UP001054945">
    <property type="component" value="Unassembled WGS sequence"/>
</dbReference>
<evidence type="ECO:0000313" key="3">
    <source>
        <dbReference type="Proteomes" id="UP001054945"/>
    </source>
</evidence>
<evidence type="ECO:0000313" key="2">
    <source>
        <dbReference type="EMBL" id="GIX74317.1"/>
    </source>
</evidence>